<dbReference type="AlphaFoldDB" id="A0A9W9IT31"/>
<accession>A0A9W9IT31</accession>
<reference evidence="1" key="2">
    <citation type="journal article" date="2023" name="IMA Fungus">
        <title>Comparative genomic study of the Penicillium genus elucidates a diverse pangenome and 15 lateral gene transfer events.</title>
        <authorList>
            <person name="Petersen C."/>
            <person name="Sorensen T."/>
            <person name="Nielsen M.R."/>
            <person name="Sondergaard T.E."/>
            <person name="Sorensen J.L."/>
            <person name="Fitzpatrick D.A."/>
            <person name="Frisvad J.C."/>
            <person name="Nielsen K.L."/>
        </authorList>
    </citation>
    <scope>NUCLEOTIDE SEQUENCE</scope>
    <source>
        <strain evidence="1">IBT 21917</strain>
    </source>
</reference>
<protein>
    <submittedName>
        <fullName evidence="1">Uncharacterized protein</fullName>
    </submittedName>
</protein>
<gene>
    <name evidence="1" type="ORF">N7492_001115</name>
</gene>
<keyword evidence="2" id="KW-1185">Reference proteome</keyword>
<name>A0A9W9IT31_9EURO</name>
<comment type="caution">
    <text evidence="1">The sequence shown here is derived from an EMBL/GenBank/DDBJ whole genome shotgun (WGS) entry which is preliminary data.</text>
</comment>
<dbReference type="OrthoDB" id="3434980at2759"/>
<evidence type="ECO:0000313" key="1">
    <source>
        <dbReference type="EMBL" id="KAJ5183499.1"/>
    </source>
</evidence>
<dbReference type="Proteomes" id="UP001146351">
    <property type="component" value="Unassembled WGS sequence"/>
</dbReference>
<proteinExistence type="predicted"/>
<reference evidence="1" key="1">
    <citation type="submission" date="2022-11" db="EMBL/GenBank/DDBJ databases">
        <authorList>
            <person name="Petersen C."/>
        </authorList>
    </citation>
    <scope>NUCLEOTIDE SEQUENCE</scope>
    <source>
        <strain evidence="1">IBT 21917</strain>
    </source>
</reference>
<evidence type="ECO:0000313" key="2">
    <source>
        <dbReference type="Proteomes" id="UP001146351"/>
    </source>
</evidence>
<organism evidence="1 2">
    <name type="scientific">Penicillium capsulatum</name>
    <dbReference type="NCBI Taxonomy" id="69766"/>
    <lineage>
        <taxon>Eukaryota</taxon>
        <taxon>Fungi</taxon>
        <taxon>Dikarya</taxon>
        <taxon>Ascomycota</taxon>
        <taxon>Pezizomycotina</taxon>
        <taxon>Eurotiomycetes</taxon>
        <taxon>Eurotiomycetidae</taxon>
        <taxon>Eurotiales</taxon>
        <taxon>Aspergillaceae</taxon>
        <taxon>Penicillium</taxon>
    </lineage>
</organism>
<dbReference type="EMBL" id="JAPQKO010000001">
    <property type="protein sequence ID" value="KAJ5183499.1"/>
    <property type="molecule type" value="Genomic_DNA"/>
</dbReference>
<sequence>MVTMQIVFEDYEKYQAVREIVLETLKQAGIENPIMTRSLPPIIILHELEDPAIIEKLKGLEGVKVCT</sequence>